<feature type="repeat" description="ANK" evidence="1">
    <location>
        <begin position="249"/>
        <end position="281"/>
    </location>
</feature>
<dbReference type="Pfam" id="PF12796">
    <property type="entry name" value="Ank_2"/>
    <property type="match status" value="1"/>
</dbReference>
<dbReference type="GeneID" id="85378751"/>
<accession>A0ABQ9SEJ1</accession>
<dbReference type="PANTHER" id="PTHR24118">
    <property type="entry name" value="POTE ANKYRIN DOMAIN"/>
    <property type="match status" value="1"/>
</dbReference>
<dbReference type="RefSeq" id="XP_060347034.1">
    <property type="nucleotide sequence ID" value="XM_060494852.1"/>
</dbReference>
<reference evidence="2 3" key="1">
    <citation type="submission" date="2016-10" db="EMBL/GenBank/DDBJ databases">
        <title>The genome sequence of Colletotrichum fioriniae PJ7.</title>
        <authorList>
            <person name="Baroncelli R."/>
        </authorList>
    </citation>
    <scope>NUCLEOTIDE SEQUENCE [LARGE SCALE GENOMIC DNA]</scope>
    <source>
        <strain evidence="2 3">IMI 384185</strain>
    </source>
</reference>
<organism evidence="2 3">
    <name type="scientific">Colletotrichum paranaense</name>
    <dbReference type="NCBI Taxonomy" id="1914294"/>
    <lineage>
        <taxon>Eukaryota</taxon>
        <taxon>Fungi</taxon>
        <taxon>Dikarya</taxon>
        <taxon>Ascomycota</taxon>
        <taxon>Pezizomycotina</taxon>
        <taxon>Sordariomycetes</taxon>
        <taxon>Hypocreomycetidae</taxon>
        <taxon>Glomerellales</taxon>
        <taxon>Glomerellaceae</taxon>
        <taxon>Colletotrichum</taxon>
        <taxon>Colletotrichum acutatum species complex</taxon>
    </lineage>
</organism>
<dbReference type="Proteomes" id="UP001241169">
    <property type="component" value="Unassembled WGS sequence"/>
</dbReference>
<comment type="caution">
    <text evidence="2">The sequence shown here is derived from an EMBL/GenBank/DDBJ whole genome shotgun (WGS) entry which is preliminary data.</text>
</comment>
<evidence type="ECO:0000256" key="1">
    <source>
        <dbReference type="PROSITE-ProRule" id="PRU00023"/>
    </source>
</evidence>
<dbReference type="PROSITE" id="PS50297">
    <property type="entry name" value="ANK_REP_REGION"/>
    <property type="match status" value="1"/>
</dbReference>
<evidence type="ECO:0000313" key="3">
    <source>
        <dbReference type="Proteomes" id="UP001241169"/>
    </source>
</evidence>
<protein>
    <recommendedName>
        <fullName evidence="4">Ankyrin repeat protein</fullName>
    </recommendedName>
</protein>
<evidence type="ECO:0000313" key="2">
    <source>
        <dbReference type="EMBL" id="KAK1533884.1"/>
    </source>
</evidence>
<dbReference type="InterPro" id="IPR002110">
    <property type="entry name" value="Ankyrin_rpt"/>
</dbReference>
<proteinExistence type="predicted"/>
<dbReference type="Pfam" id="PF13857">
    <property type="entry name" value="Ank_5"/>
    <property type="match status" value="1"/>
</dbReference>
<gene>
    <name evidence="2" type="ORF">CPAR01_10592</name>
</gene>
<dbReference type="EMBL" id="MOPA01000008">
    <property type="protein sequence ID" value="KAK1533884.1"/>
    <property type="molecule type" value="Genomic_DNA"/>
</dbReference>
<dbReference type="PANTHER" id="PTHR24118:SF99">
    <property type="entry name" value="POTE ANKYRIN DOMAIN FAMILY MEMBER 3C-RELATED"/>
    <property type="match status" value="1"/>
</dbReference>
<name>A0ABQ9SEJ1_9PEZI</name>
<keyword evidence="1" id="KW-0040">ANK repeat</keyword>
<dbReference type="SUPFAM" id="SSF48403">
    <property type="entry name" value="Ankyrin repeat"/>
    <property type="match status" value="1"/>
</dbReference>
<dbReference type="Gene3D" id="1.25.40.20">
    <property type="entry name" value="Ankyrin repeat-containing domain"/>
    <property type="match status" value="2"/>
</dbReference>
<evidence type="ECO:0008006" key="4">
    <source>
        <dbReference type="Google" id="ProtNLM"/>
    </source>
</evidence>
<sequence>MDGRIARLQGAAKELESWVGLGCLVIGWCICVRPVGWFFLGVCVGVSGIGEAGVFCRLNKSRADDVEECHLAICRLFFARRLISSADSDFDKQNSIPATAVPTMVREVNTRPEIRETEARRRELAEVALAVKPEVYGSGVDAMLDRQLQELVDNHKASGSGEISKEVLMDPKPREAIDQGWVDVGDATTEASLDTQGTGTGEREPITVNASRAGTDLDIKLHEITAQGSLSEIRDLLQQGANPNTLSAQGTLPLCEHARRGNMDAVKSLLDHEADINLSDASGRTAISYAAETTNPAMARLLMVVPGIDVNLKDSELRAPVWYALCAWIKSGRIFVPDTDTLFVLLEDERVRVGDVDGEGRGLLHLAAAAGAADLVEFLCGRGDVDVNRRDGRGRTAVAYALGWKDVGVLGVLLKYGAGITVVQGKGFEVVSPRRRRRWVEGRWCYARIID</sequence>
<dbReference type="SMART" id="SM00248">
    <property type="entry name" value="ANK"/>
    <property type="match status" value="4"/>
</dbReference>
<dbReference type="InterPro" id="IPR036770">
    <property type="entry name" value="Ankyrin_rpt-contain_sf"/>
</dbReference>
<keyword evidence="3" id="KW-1185">Reference proteome</keyword>
<dbReference type="PROSITE" id="PS50088">
    <property type="entry name" value="ANK_REPEAT"/>
    <property type="match status" value="1"/>
</dbReference>